<dbReference type="InterPro" id="IPR002571">
    <property type="entry name" value="HrcA"/>
</dbReference>
<accession>A0A380IDD7</accession>
<protein>
    <recommendedName>
        <fullName evidence="5">Heat-inducible transcription repressor HrcA</fullName>
    </recommendedName>
</protein>
<keyword evidence="4 5" id="KW-0804">Transcription</keyword>
<dbReference type="InterPro" id="IPR005104">
    <property type="entry name" value="WHTH_HrcA_DNA-bd"/>
</dbReference>
<dbReference type="Proteomes" id="UP000255213">
    <property type="component" value="Unassembled WGS sequence"/>
</dbReference>
<dbReference type="InterPro" id="IPR021153">
    <property type="entry name" value="HrcA_C"/>
</dbReference>
<dbReference type="HAMAP" id="MF_00081">
    <property type="entry name" value="HrcA"/>
    <property type="match status" value="1"/>
</dbReference>
<evidence type="ECO:0000259" key="6">
    <source>
        <dbReference type="Pfam" id="PF01628"/>
    </source>
</evidence>
<keyword evidence="2 5" id="KW-0805">Transcription regulation</keyword>
<evidence type="ECO:0000259" key="7">
    <source>
        <dbReference type="Pfam" id="PF03444"/>
    </source>
</evidence>
<dbReference type="Pfam" id="PF03444">
    <property type="entry name" value="WHD_HrcA"/>
    <property type="match status" value="1"/>
</dbReference>
<dbReference type="Gene3D" id="3.30.390.60">
    <property type="entry name" value="Heat-inducible transcription repressor hrca homolog, domain 3"/>
    <property type="match status" value="1"/>
</dbReference>
<dbReference type="AlphaFoldDB" id="A0A380IDD7"/>
<name>A0A380IDD7_STRAI</name>
<dbReference type="SUPFAM" id="SSF55781">
    <property type="entry name" value="GAF domain-like"/>
    <property type="match status" value="1"/>
</dbReference>
<evidence type="ECO:0000256" key="5">
    <source>
        <dbReference type="HAMAP-Rule" id="MF_00081"/>
    </source>
</evidence>
<dbReference type="NCBIfam" id="TIGR00331">
    <property type="entry name" value="hrcA"/>
    <property type="match status" value="1"/>
</dbReference>
<organism evidence="8 9">
    <name type="scientific">Streptococcus acidominimus</name>
    <dbReference type="NCBI Taxonomy" id="1326"/>
    <lineage>
        <taxon>Bacteria</taxon>
        <taxon>Bacillati</taxon>
        <taxon>Bacillota</taxon>
        <taxon>Bacilli</taxon>
        <taxon>Lactobacillales</taxon>
        <taxon>Streptococcaceae</taxon>
        <taxon>Streptococcus</taxon>
    </lineage>
</organism>
<dbReference type="SUPFAM" id="SSF46785">
    <property type="entry name" value="Winged helix' DNA-binding domain"/>
    <property type="match status" value="1"/>
</dbReference>
<evidence type="ECO:0000313" key="9">
    <source>
        <dbReference type="Proteomes" id="UP000255213"/>
    </source>
</evidence>
<dbReference type="PANTHER" id="PTHR34824:SF1">
    <property type="entry name" value="HEAT-INDUCIBLE TRANSCRIPTION REPRESSOR HRCA"/>
    <property type="match status" value="1"/>
</dbReference>
<evidence type="ECO:0000256" key="1">
    <source>
        <dbReference type="ARBA" id="ARBA00022491"/>
    </source>
</evidence>
<dbReference type="PIRSF" id="PIRSF005485">
    <property type="entry name" value="HrcA"/>
    <property type="match status" value="1"/>
</dbReference>
<dbReference type="InterPro" id="IPR036388">
    <property type="entry name" value="WH-like_DNA-bd_sf"/>
</dbReference>
<dbReference type="Gene3D" id="1.10.10.10">
    <property type="entry name" value="Winged helix-like DNA-binding domain superfamily/Winged helix DNA-binding domain"/>
    <property type="match status" value="1"/>
</dbReference>
<keyword evidence="1 5" id="KW-0678">Repressor</keyword>
<dbReference type="Pfam" id="PF01628">
    <property type="entry name" value="HrcA"/>
    <property type="match status" value="1"/>
</dbReference>
<evidence type="ECO:0000256" key="3">
    <source>
        <dbReference type="ARBA" id="ARBA00023016"/>
    </source>
</evidence>
<comment type="function">
    <text evidence="5">Negative regulator of class I heat shock genes (grpE-dnaK-dnaJ and groELS operons). Prevents heat-shock induction of these operons.</text>
</comment>
<evidence type="ECO:0000256" key="2">
    <source>
        <dbReference type="ARBA" id="ARBA00023015"/>
    </source>
</evidence>
<evidence type="ECO:0000256" key="4">
    <source>
        <dbReference type="ARBA" id="ARBA00023163"/>
    </source>
</evidence>
<reference evidence="8 9" key="1">
    <citation type="submission" date="2018-06" db="EMBL/GenBank/DDBJ databases">
        <authorList>
            <consortium name="Pathogen Informatics"/>
            <person name="Doyle S."/>
        </authorList>
    </citation>
    <scope>NUCLEOTIDE SEQUENCE [LARGE SCALE GENOMIC DNA]</scope>
    <source>
        <strain evidence="8 9">NCTC12957</strain>
    </source>
</reference>
<dbReference type="InterPro" id="IPR029016">
    <property type="entry name" value="GAF-like_dom_sf"/>
</dbReference>
<dbReference type="InterPro" id="IPR036390">
    <property type="entry name" value="WH_DNA-bd_sf"/>
</dbReference>
<dbReference type="GO" id="GO:0045892">
    <property type="term" value="P:negative regulation of DNA-templated transcription"/>
    <property type="evidence" value="ECO:0007669"/>
    <property type="project" value="UniProtKB-UniRule"/>
</dbReference>
<proteinExistence type="inferred from homology"/>
<keyword evidence="3 5" id="KW-0346">Stress response</keyword>
<sequence>MYGRRYGYCLNLIVADNKSILTGGEVLVTERQHEILNLIVEIFTKTHEPVGSKALQESIASSSATIRNEMAALEKKGLLEKAHTSSGRMPSVEGFKYFVEHSLSFDSLDEEDVYQVVRSFDREFFRLDDIFQTTAAILSDLTACTVAVLDVEPSQQKLTAFDIVILSQHAALAVMTLDESKTLTRQFAIPKNFLREDLMEVRSLVRERLLGKSVLDIHYKLRTEIPQIIQRHFITTDNVLYLFEHIFSDLFTEDIVTAGKIRLLDFADTRAYQFFDSPQKVALEMRSNLGEDEMQSVRVADSREESLSSLTVMTTKFLIPYRGFGLLSVIGPINVDYNRMISLINLVNRVLMMKLTDFYRYLSSNHYEVH</sequence>
<dbReference type="PANTHER" id="PTHR34824">
    <property type="entry name" value="HEAT-INDUCIBLE TRANSCRIPTION REPRESSOR HRCA"/>
    <property type="match status" value="1"/>
</dbReference>
<comment type="similarity">
    <text evidence="5">Belongs to the HrcA family.</text>
</comment>
<dbReference type="Gene3D" id="3.30.450.40">
    <property type="match status" value="1"/>
</dbReference>
<dbReference type="GO" id="GO:0003677">
    <property type="term" value="F:DNA binding"/>
    <property type="evidence" value="ECO:0007669"/>
    <property type="project" value="InterPro"/>
</dbReference>
<evidence type="ECO:0000313" key="8">
    <source>
        <dbReference type="EMBL" id="SUN06511.1"/>
    </source>
</evidence>
<dbReference type="InterPro" id="IPR023120">
    <property type="entry name" value="WHTH_transcript_rep_HrcA_IDD"/>
</dbReference>
<feature type="domain" description="Heat-inducible transcription repressor HrcA C-terminal" evidence="6">
    <location>
        <begin position="128"/>
        <end position="341"/>
    </location>
</feature>
<dbReference type="EMBL" id="UHEN01000001">
    <property type="protein sequence ID" value="SUN06511.1"/>
    <property type="molecule type" value="Genomic_DNA"/>
</dbReference>
<feature type="domain" description="Winged helix-turn-helix transcription repressor HrcA DNA-binding" evidence="7">
    <location>
        <begin position="29"/>
        <end position="92"/>
    </location>
</feature>
<gene>
    <name evidence="5 8" type="primary">hrcA</name>
    <name evidence="8" type="ORF">NCTC12957_00671</name>
</gene>